<evidence type="ECO:0000313" key="6">
    <source>
        <dbReference type="EMBL" id="KAF9525710.1"/>
    </source>
</evidence>
<feature type="signal peptide" evidence="5">
    <location>
        <begin position="1"/>
        <end position="21"/>
    </location>
</feature>
<organism evidence="6 7">
    <name type="scientific">Crepidotus variabilis</name>
    <dbReference type="NCBI Taxonomy" id="179855"/>
    <lineage>
        <taxon>Eukaryota</taxon>
        <taxon>Fungi</taxon>
        <taxon>Dikarya</taxon>
        <taxon>Basidiomycota</taxon>
        <taxon>Agaricomycotina</taxon>
        <taxon>Agaricomycetes</taxon>
        <taxon>Agaricomycetidae</taxon>
        <taxon>Agaricales</taxon>
        <taxon>Agaricineae</taxon>
        <taxon>Crepidotaceae</taxon>
        <taxon>Crepidotus</taxon>
    </lineage>
</organism>
<dbReference type="OrthoDB" id="66881at2759"/>
<evidence type="ECO:0000256" key="4">
    <source>
        <dbReference type="ARBA" id="ARBA00023002"/>
    </source>
</evidence>
<dbReference type="InterPro" id="IPR020946">
    <property type="entry name" value="Flavin_mOase-like"/>
</dbReference>
<dbReference type="Proteomes" id="UP000807306">
    <property type="component" value="Unassembled WGS sequence"/>
</dbReference>
<dbReference type="InterPro" id="IPR036188">
    <property type="entry name" value="FAD/NAD-bd_sf"/>
</dbReference>
<dbReference type="EMBL" id="MU157880">
    <property type="protein sequence ID" value="KAF9525710.1"/>
    <property type="molecule type" value="Genomic_DNA"/>
</dbReference>
<proteinExistence type="inferred from homology"/>
<evidence type="ECO:0000256" key="3">
    <source>
        <dbReference type="ARBA" id="ARBA00022827"/>
    </source>
</evidence>
<dbReference type="AlphaFoldDB" id="A0A9P6JMG8"/>
<dbReference type="Pfam" id="PF00743">
    <property type="entry name" value="FMO-like"/>
    <property type="match status" value="1"/>
</dbReference>
<keyword evidence="2" id="KW-0285">Flavoprotein</keyword>
<gene>
    <name evidence="6" type="ORF">CPB83DRAFT_818035</name>
</gene>
<reference evidence="6" key="1">
    <citation type="submission" date="2020-11" db="EMBL/GenBank/DDBJ databases">
        <authorList>
            <consortium name="DOE Joint Genome Institute"/>
            <person name="Ahrendt S."/>
            <person name="Riley R."/>
            <person name="Andreopoulos W."/>
            <person name="Labutti K."/>
            <person name="Pangilinan J."/>
            <person name="Ruiz-Duenas F.J."/>
            <person name="Barrasa J.M."/>
            <person name="Sanchez-Garcia M."/>
            <person name="Camarero S."/>
            <person name="Miyauchi S."/>
            <person name="Serrano A."/>
            <person name="Linde D."/>
            <person name="Babiker R."/>
            <person name="Drula E."/>
            <person name="Ayuso-Fernandez I."/>
            <person name="Pacheco R."/>
            <person name="Padilla G."/>
            <person name="Ferreira P."/>
            <person name="Barriuso J."/>
            <person name="Kellner H."/>
            <person name="Castanera R."/>
            <person name="Alfaro M."/>
            <person name="Ramirez L."/>
            <person name="Pisabarro A.G."/>
            <person name="Kuo A."/>
            <person name="Tritt A."/>
            <person name="Lipzen A."/>
            <person name="He G."/>
            <person name="Yan M."/>
            <person name="Ng V."/>
            <person name="Cullen D."/>
            <person name="Martin F."/>
            <person name="Rosso M.-N."/>
            <person name="Henrissat B."/>
            <person name="Hibbett D."/>
            <person name="Martinez A.T."/>
            <person name="Grigoriev I.V."/>
        </authorList>
    </citation>
    <scope>NUCLEOTIDE SEQUENCE</scope>
    <source>
        <strain evidence="6">CBS 506.95</strain>
    </source>
</reference>
<dbReference type="GO" id="GO:0050661">
    <property type="term" value="F:NADP binding"/>
    <property type="evidence" value="ECO:0007669"/>
    <property type="project" value="InterPro"/>
</dbReference>
<keyword evidence="3" id="KW-0274">FAD</keyword>
<comment type="similarity">
    <text evidence="1">Belongs to the FMO family.</text>
</comment>
<dbReference type="InterPro" id="IPR050346">
    <property type="entry name" value="FMO-like"/>
</dbReference>
<evidence type="ECO:0000256" key="2">
    <source>
        <dbReference type="ARBA" id="ARBA00022630"/>
    </source>
</evidence>
<dbReference type="GO" id="GO:0004499">
    <property type="term" value="F:N,N-dimethylaniline monooxygenase activity"/>
    <property type="evidence" value="ECO:0007669"/>
    <property type="project" value="InterPro"/>
</dbReference>
<dbReference type="SUPFAM" id="SSF51905">
    <property type="entry name" value="FAD/NAD(P)-binding domain"/>
    <property type="match status" value="1"/>
</dbReference>
<sequence>MISVALGTVALALLTLQTAASQAPLQVPSSESADYTFKWPIRKVAVIGAGVSGMISYREFLKAGFDVHVFERDHLPGGNWYYTDEVPDKAPIPNAECTIGDYIPSLPPKGVKFPYEQIYHGHEAKEVARSHRAPKPVWKSMTAGPAPDIQIDDFPWPAGTPWELSNAQISGYLRAFASYNGANSNDNNPRLSYNTRVELVEKHFDEEGKEAGWTLTLKTVTRTDVNSSKAVWTKQEFDAIVVATGRFNAPNIPNIPGLVEWDKAFPNRVMHSRQYRHPESFTNQTVLVVGAASSGDQISRELDTHAKKIFTSIRADNSTVAHGTLKFLLRPLPPSIEVVGEVKRFLPPTSTIGTSSIELANGTSLTGVDAIIFATGFRYSFPFLPQYHNPSVPNDQTGPSNLPQPIVTDGTHLRNLYLDIFYIEEPTIGFVNMNIGPQPFAYSEYVAVALSKVWSNKAKIPSVSELWQWNTKQREERQGFGRHYLYMGVDQTDKMYRYFTAWLNDAAAKYGGRQVNGQGPVRDQTLRMWLRARYGDSNVAISSLPNTCMNSFDEGAMTMQCGESKVDIRDLAFSEA</sequence>
<accession>A0A9P6JMG8</accession>
<dbReference type="Pfam" id="PF13450">
    <property type="entry name" value="NAD_binding_8"/>
    <property type="match status" value="1"/>
</dbReference>
<evidence type="ECO:0000313" key="7">
    <source>
        <dbReference type="Proteomes" id="UP000807306"/>
    </source>
</evidence>
<dbReference type="GO" id="GO:0050660">
    <property type="term" value="F:flavin adenine dinucleotide binding"/>
    <property type="evidence" value="ECO:0007669"/>
    <property type="project" value="InterPro"/>
</dbReference>
<evidence type="ECO:0000256" key="1">
    <source>
        <dbReference type="ARBA" id="ARBA00009183"/>
    </source>
</evidence>
<protein>
    <submittedName>
        <fullName evidence="6">FAD/NAD(P)-binding domain-containing protein</fullName>
    </submittedName>
</protein>
<keyword evidence="4" id="KW-0560">Oxidoreductase</keyword>
<comment type="caution">
    <text evidence="6">The sequence shown here is derived from an EMBL/GenBank/DDBJ whole genome shotgun (WGS) entry which is preliminary data.</text>
</comment>
<name>A0A9P6JMG8_9AGAR</name>
<keyword evidence="5" id="KW-0732">Signal</keyword>
<keyword evidence="7" id="KW-1185">Reference proteome</keyword>
<dbReference type="Gene3D" id="3.50.50.60">
    <property type="entry name" value="FAD/NAD(P)-binding domain"/>
    <property type="match status" value="2"/>
</dbReference>
<feature type="chain" id="PRO_5040238749" evidence="5">
    <location>
        <begin position="22"/>
        <end position="576"/>
    </location>
</feature>
<evidence type="ECO:0000256" key="5">
    <source>
        <dbReference type="SAM" id="SignalP"/>
    </source>
</evidence>
<dbReference type="PANTHER" id="PTHR23023">
    <property type="entry name" value="DIMETHYLANILINE MONOOXYGENASE"/>
    <property type="match status" value="1"/>
</dbReference>